<evidence type="ECO:0008006" key="3">
    <source>
        <dbReference type="Google" id="ProtNLM"/>
    </source>
</evidence>
<dbReference type="OrthoDB" id="5220at2"/>
<comment type="caution">
    <text evidence="1">The sequence shown here is derived from an EMBL/GenBank/DDBJ whole genome shotgun (WGS) entry which is preliminary data.</text>
</comment>
<dbReference type="EMBL" id="VJOM01000006">
    <property type="protein sequence ID" value="TSE32978.1"/>
    <property type="molecule type" value="Genomic_DNA"/>
</dbReference>
<dbReference type="Proteomes" id="UP000317763">
    <property type="component" value="Unassembled WGS sequence"/>
</dbReference>
<name>A0A554XAY1_9BURK</name>
<sequence>MAQIMFDATQVAPQESLSPIPAGTYLAHIIDSEVRPLKSGMGQALALTFEVLDGPYRGRKVFTQLNVQHRGSPDAERIAQAQLSALCHATGVLKLSDSTQLHMKPVRIRVKVRKDESGQYGDRNEVTGYEAAQGVAIPSMPVAAQPAAPAATPPWAKRAA</sequence>
<accession>A0A554XAY1</accession>
<dbReference type="InterPro" id="IPR007731">
    <property type="entry name" value="DUF669"/>
</dbReference>
<dbReference type="Pfam" id="PF05037">
    <property type="entry name" value="DUF669"/>
    <property type="match status" value="1"/>
</dbReference>
<reference evidence="1 2" key="1">
    <citation type="submission" date="2019-07" db="EMBL/GenBank/DDBJ databases">
        <title>Tepidimonas taiwanensis I1-1 draft genome.</title>
        <authorList>
            <person name="Da Costa M.S."/>
            <person name="Froufe H.J.C."/>
            <person name="Egas C."/>
            <person name="Albuquerque L."/>
        </authorList>
    </citation>
    <scope>NUCLEOTIDE SEQUENCE [LARGE SCALE GENOMIC DNA]</scope>
    <source>
        <strain evidence="1 2">I1-1</strain>
    </source>
</reference>
<dbReference type="AlphaFoldDB" id="A0A554XAY1"/>
<keyword evidence="2" id="KW-1185">Reference proteome</keyword>
<gene>
    <name evidence="1" type="ORF">Ttaiw_00839</name>
</gene>
<protein>
    <recommendedName>
        <fullName evidence="3">DUF669 domain-containing protein</fullName>
    </recommendedName>
</protein>
<evidence type="ECO:0000313" key="1">
    <source>
        <dbReference type="EMBL" id="TSE32978.1"/>
    </source>
</evidence>
<evidence type="ECO:0000313" key="2">
    <source>
        <dbReference type="Proteomes" id="UP000317763"/>
    </source>
</evidence>
<proteinExistence type="predicted"/>
<organism evidence="1 2">
    <name type="scientific">Tepidimonas taiwanensis</name>
    <dbReference type="NCBI Taxonomy" id="307486"/>
    <lineage>
        <taxon>Bacteria</taxon>
        <taxon>Pseudomonadati</taxon>
        <taxon>Pseudomonadota</taxon>
        <taxon>Betaproteobacteria</taxon>
        <taxon>Burkholderiales</taxon>
        <taxon>Tepidimonas</taxon>
    </lineage>
</organism>
<dbReference type="RefSeq" id="WP_143897582.1">
    <property type="nucleotide sequence ID" value="NZ_CP083911.1"/>
</dbReference>